<gene>
    <name evidence="2" type="ORF">OH136_10305</name>
</gene>
<evidence type="ECO:0000313" key="2">
    <source>
        <dbReference type="EMBL" id="MCV6824947.1"/>
    </source>
</evidence>
<comment type="caution">
    <text evidence="2">The sequence shown here is derived from an EMBL/GenBank/DDBJ whole genome shotgun (WGS) entry which is preliminary data.</text>
</comment>
<keyword evidence="1" id="KW-0812">Transmembrane</keyword>
<accession>A0AAE3IZ19</accession>
<dbReference type="EMBL" id="JAOYFC010000002">
    <property type="protein sequence ID" value="MCV6824947.1"/>
    <property type="molecule type" value="Genomic_DNA"/>
</dbReference>
<dbReference type="AlphaFoldDB" id="A0AAE3IZ19"/>
<protein>
    <submittedName>
        <fullName evidence="2">Uncharacterized protein</fullName>
    </submittedName>
</protein>
<evidence type="ECO:0000256" key="1">
    <source>
        <dbReference type="SAM" id="Phobius"/>
    </source>
</evidence>
<sequence>MNDPLNLEQVDANETLAVIQASVARRYFGLGVLYSFGAILLYIAAATPPSDVKWLAFLILVAVGDLVVAEMFRRATLCSIRLTKEGMYCSDGKLMVAIDNIKSVERGVFAFKPSNGFMVSTKERQSRVWAPGLWWRVGKRVGVGGVLHASQTKNMAEMLVALSTRHQTEN</sequence>
<reference evidence="2" key="1">
    <citation type="submission" date="2022-10" db="EMBL/GenBank/DDBJ databases">
        <authorList>
            <person name="Yue Y."/>
        </authorList>
    </citation>
    <scope>NUCLEOTIDE SEQUENCE</scope>
    <source>
        <strain evidence="2">Z654</strain>
    </source>
</reference>
<organism evidence="2 3">
    <name type="scientific">Halocynthiibacter halioticoli</name>
    <dbReference type="NCBI Taxonomy" id="2986804"/>
    <lineage>
        <taxon>Bacteria</taxon>
        <taxon>Pseudomonadati</taxon>
        <taxon>Pseudomonadota</taxon>
        <taxon>Alphaproteobacteria</taxon>
        <taxon>Rhodobacterales</taxon>
        <taxon>Paracoccaceae</taxon>
        <taxon>Halocynthiibacter</taxon>
    </lineage>
</organism>
<keyword evidence="1" id="KW-0472">Membrane</keyword>
<dbReference type="Proteomes" id="UP001208041">
    <property type="component" value="Unassembled WGS sequence"/>
</dbReference>
<keyword evidence="1" id="KW-1133">Transmembrane helix</keyword>
<feature type="transmembrane region" description="Helical" evidence="1">
    <location>
        <begin position="27"/>
        <end position="46"/>
    </location>
</feature>
<evidence type="ECO:0000313" key="3">
    <source>
        <dbReference type="Proteomes" id="UP001208041"/>
    </source>
</evidence>
<proteinExistence type="predicted"/>
<keyword evidence="3" id="KW-1185">Reference proteome</keyword>
<name>A0AAE3IZ19_9RHOB</name>
<dbReference type="RefSeq" id="WP_263953796.1">
    <property type="nucleotide sequence ID" value="NZ_JAOYFC010000002.1"/>
</dbReference>
<feature type="transmembrane region" description="Helical" evidence="1">
    <location>
        <begin position="52"/>
        <end position="72"/>
    </location>
</feature>